<proteinExistence type="predicted"/>
<evidence type="ECO:0000256" key="2">
    <source>
        <dbReference type="ARBA" id="ARBA00022692"/>
    </source>
</evidence>
<keyword evidence="3 5" id="KW-1133">Transmembrane helix</keyword>
<reference evidence="7" key="1">
    <citation type="journal article" date="2014" name="Microb. Cell Fact.">
        <title>Exploiting Issatchenkia orientalis SD108 for succinic acid production.</title>
        <authorList>
            <person name="Xiao H."/>
            <person name="Shao Z."/>
            <person name="Jiang Y."/>
            <person name="Dole S."/>
            <person name="Zhao H."/>
        </authorList>
    </citation>
    <scope>NUCLEOTIDE SEQUENCE [LARGE SCALE GENOMIC DNA]</scope>
    <source>
        <strain evidence="7">SD108</strain>
    </source>
</reference>
<dbReference type="AlphaFoldDB" id="A0A099P4G0"/>
<dbReference type="EMBL" id="JQFK01000011">
    <property type="protein sequence ID" value="KGK39184.1"/>
    <property type="molecule type" value="Genomic_DNA"/>
</dbReference>
<evidence type="ECO:0000313" key="6">
    <source>
        <dbReference type="EMBL" id="KGK39184.1"/>
    </source>
</evidence>
<evidence type="ECO:0000256" key="3">
    <source>
        <dbReference type="ARBA" id="ARBA00022989"/>
    </source>
</evidence>
<dbReference type="GO" id="GO:0005783">
    <property type="term" value="C:endoplasmic reticulum"/>
    <property type="evidence" value="ECO:0007669"/>
    <property type="project" value="TreeGrafter"/>
</dbReference>
<dbReference type="Proteomes" id="UP000029867">
    <property type="component" value="Unassembled WGS sequence"/>
</dbReference>
<evidence type="ECO:0000256" key="1">
    <source>
        <dbReference type="ARBA" id="ARBA00004141"/>
    </source>
</evidence>
<dbReference type="InterPro" id="IPR051645">
    <property type="entry name" value="PER33/POM33_regulator"/>
</dbReference>
<feature type="transmembrane region" description="Helical" evidence="5">
    <location>
        <begin position="175"/>
        <end position="191"/>
    </location>
</feature>
<feature type="transmembrane region" description="Helical" evidence="5">
    <location>
        <begin position="61"/>
        <end position="82"/>
    </location>
</feature>
<dbReference type="GO" id="GO:0016020">
    <property type="term" value="C:membrane"/>
    <property type="evidence" value="ECO:0007669"/>
    <property type="project" value="UniProtKB-SubCell"/>
</dbReference>
<feature type="transmembrane region" description="Helical" evidence="5">
    <location>
        <begin position="35"/>
        <end position="55"/>
    </location>
</feature>
<protein>
    <submittedName>
        <fullName evidence="6">Uncharacterized protein</fullName>
    </submittedName>
</protein>
<organism evidence="6 7">
    <name type="scientific">Pichia kudriavzevii</name>
    <name type="common">Yeast</name>
    <name type="synonym">Issatchenkia orientalis</name>
    <dbReference type="NCBI Taxonomy" id="4909"/>
    <lineage>
        <taxon>Eukaryota</taxon>
        <taxon>Fungi</taxon>
        <taxon>Dikarya</taxon>
        <taxon>Ascomycota</taxon>
        <taxon>Saccharomycotina</taxon>
        <taxon>Pichiomycetes</taxon>
        <taxon>Pichiales</taxon>
        <taxon>Pichiaceae</taxon>
        <taxon>Pichia</taxon>
    </lineage>
</organism>
<comment type="caution">
    <text evidence="6">The sequence shown here is derived from an EMBL/GenBank/DDBJ whole genome shotgun (WGS) entry which is preliminary data.</text>
</comment>
<dbReference type="HOGENOM" id="CLU_1128958_0_0_1"/>
<comment type="subcellular location">
    <subcellularLocation>
        <location evidence="1">Membrane</location>
        <topology evidence="1">Multi-pass membrane protein</topology>
    </subcellularLocation>
</comment>
<dbReference type="VEuPathDB" id="FungiDB:C5L36_0A02430"/>
<sequence length="242" mass="28379">MTASPTPETTSPVGQNRSKKLRKIVKPGKPIAKTIWLTGHAVSLCCGFSYSLFYFTRSRNWISWILYKFTLFGVLLAYSISIQNQYSIKSLPHWSALISSDNFQYLLLGTFWIFNRNSFFKILPFLIISLLQLSQNFKIQSILKFEKKLSILALYDELFLFVLLTFDTLLMRGTSGYGLVIYSLFMWLKLLQSEDTRYFIYDNIKKLDALMSKIKNEKVQKAWRKVKKFLSLKQANFEQKYL</sequence>
<keyword evidence="4 5" id="KW-0472">Membrane</keyword>
<dbReference type="PANTHER" id="PTHR12703">
    <property type="entry name" value="TRANSMEMBRANE PROTEIN 33"/>
    <property type="match status" value="1"/>
</dbReference>
<evidence type="ECO:0000256" key="5">
    <source>
        <dbReference type="SAM" id="Phobius"/>
    </source>
</evidence>
<evidence type="ECO:0000256" key="4">
    <source>
        <dbReference type="ARBA" id="ARBA00023136"/>
    </source>
</evidence>
<name>A0A099P4G0_PICKU</name>
<dbReference type="GO" id="GO:0061024">
    <property type="term" value="P:membrane organization"/>
    <property type="evidence" value="ECO:0007669"/>
    <property type="project" value="TreeGrafter"/>
</dbReference>
<dbReference type="eggNOG" id="ENOG502QRJ1">
    <property type="taxonomic scope" value="Eukaryota"/>
</dbReference>
<dbReference type="PANTHER" id="PTHR12703:SF3">
    <property type="entry name" value="ABR032WP"/>
    <property type="match status" value="1"/>
</dbReference>
<keyword evidence="2 5" id="KW-0812">Transmembrane</keyword>
<gene>
    <name evidence="6" type="ORF">JL09_g1612</name>
</gene>
<dbReference type="GO" id="GO:0071786">
    <property type="term" value="P:endoplasmic reticulum tubular network organization"/>
    <property type="evidence" value="ECO:0007669"/>
    <property type="project" value="TreeGrafter"/>
</dbReference>
<accession>A0A099P4G0</accession>
<evidence type="ECO:0000313" key="7">
    <source>
        <dbReference type="Proteomes" id="UP000029867"/>
    </source>
</evidence>